<protein>
    <submittedName>
        <fullName evidence="1">Uncharacterized protein</fullName>
    </submittedName>
</protein>
<evidence type="ECO:0000313" key="1">
    <source>
        <dbReference type="EMBL" id="MFD2659306.1"/>
    </source>
</evidence>
<organism evidence="1 2">
    <name type="scientific">Paenibacillus thailandensis</name>
    <dbReference type="NCBI Taxonomy" id="393250"/>
    <lineage>
        <taxon>Bacteria</taxon>
        <taxon>Bacillati</taxon>
        <taxon>Bacillota</taxon>
        <taxon>Bacilli</taxon>
        <taxon>Bacillales</taxon>
        <taxon>Paenibacillaceae</taxon>
        <taxon>Paenibacillus</taxon>
    </lineage>
</organism>
<gene>
    <name evidence="1" type="ORF">ACFSW5_03395</name>
</gene>
<name>A0ABW5QSM9_9BACL</name>
<dbReference type="Proteomes" id="UP001597493">
    <property type="component" value="Unassembled WGS sequence"/>
</dbReference>
<sequence>METFDLIAIEFIYENETRRLAFQSAELVIVKEFGTALWYIDVNGIQDTDLLRHFGESENICVELKAGTGSGEIFEGTGYFHPNERHRGAAIRGYGELVQKQAETNG</sequence>
<accession>A0ABW5QSM9</accession>
<dbReference type="EMBL" id="JBHUMY010000002">
    <property type="protein sequence ID" value="MFD2659306.1"/>
    <property type="molecule type" value="Genomic_DNA"/>
</dbReference>
<evidence type="ECO:0000313" key="2">
    <source>
        <dbReference type="Proteomes" id="UP001597493"/>
    </source>
</evidence>
<comment type="caution">
    <text evidence="1">The sequence shown here is derived from an EMBL/GenBank/DDBJ whole genome shotgun (WGS) entry which is preliminary data.</text>
</comment>
<dbReference type="RefSeq" id="WP_379269904.1">
    <property type="nucleotide sequence ID" value="NZ_JBHUGT010000013.1"/>
</dbReference>
<keyword evidence="2" id="KW-1185">Reference proteome</keyword>
<reference evidence="2" key="1">
    <citation type="journal article" date="2019" name="Int. J. Syst. Evol. Microbiol.">
        <title>The Global Catalogue of Microorganisms (GCM) 10K type strain sequencing project: providing services to taxonomists for standard genome sequencing and annotation.</title>
        <authorList>
            <consortium name="The Broad Institute Genomics Platform"/>
            <consortium name="The Broad Institute Genome Sequencing Center for Infectious Disease"/>
            <person name="Wu L."/>
            <person name="Ma J."/>
        </authorList>
    </citation>
    <scope>NUCLEOTIDE SEQUENCE [LARGE SCALE GENOMIC DNA]</scope>
    <source>
        <strain evidence="2">TISTR 1827</strain>
    </source>
</reference>
<proteinExistence type="predicted"/>